<dbReference type="Proteomes" id="UP000789570">
    <property type="component" value="Unassembled WGS sequence"/>
</dbReference>
<accession>A0A9N9JD13</accession>
<evidence type="ECO:0000313" key="3">
    <source>
        <dbReference type="Proteomes" id="UP000789570"/>
    </source>
</evidence>
<sequence>GVDEHVQSLIERLQRFNEAQVEEPDDDIPCDDNDENEPVGYMKFTLEEALQKFKSQ</sequence>
<proteinExistence type="predicted"/>
<reference evidence="2" key="1">
    <citation type="submission" date="2021-06" db="EMBL/GenBank/DDBJ databases">
        <authorList>
            <person name="Kallberg Y."/>
            <person name="Tangrot J."/>
            <person name="Rosling A."/>
        </authorList>
    </citation>
    <scope>NUCLEOTIDE SEQUENCE</scope>
    <source>
        <strain evidence="2">UK204</strain>
    </source>
</reference>
<feature type="region of interest" description="Disordered" evidence="1">
    <location>
        <begin position="17"/>
        <end position="36"/>
    </location>
</feature>
<gene>
    <name evidence="2" type="ORF">FCALED_LOCUS17684</name>
</gene>
<evidence type="ECO:0000256" key="1">
    <source>
        <dbReference type="SAM" id="MobiDB-lite"/>
    </source>
</evidence>
<keyword evidence="3" id="KW-1185">Reference proteome</keyword>
<dbReference type="AlphaFoldDB" id="A0A9N9JD13"/>
<feature type="non-terminal residue" evidence="2">
    <location>
        <position position="1"/>
    </location>
</feature>
<feature type="compositionally biased region" description="Acidic residues" evidence="1">
    <location>
        <begin position="20"/>
        <end position="36"/>
    </location>
</feature>
<protein>
    <submittedName>
        <fullName evidence="2">14304_t:CDS:1</fullName>
    </submittedName>
</protein>
<evidence type="ECO:0000313" key="2">
    <source>
        <dbReference type="EMBL" id="CAG8773493.1"/>
    </source>
</evidence>
<name>A0A9N9JD13_9GLOM</name>
<organism evidence="2 3">
    <name type="scientific">Funneliformis caledonium</name>
    <dbReference type="NCBI Taxonomy" id="1117310"/>
    <lineage>
        <taxon>Eukaryota</taxon>
        <taxon>Fungi</taxon>
        <taxon>Fungi incertae sedis</taxon>
        <taxon>Mucoromycota</taxon>
        <taxon>Glomeromycotina</taxon>
        <taxon>Glomeromycetes</taxon>
        <taxon>Glomerales</taxon>
        <taxon>Glomeraceae</taxon>
        <taxon>Funneliformis</taxon>
    </lineage>
</organism>
<dbReference type="EMBL" id="CAJVPQ010028671">
    <property type="protein sequence ID" value="CAG8773493.1"/>
    <property type="molecule type" value="Genomic_DNA"/>
</dbReference>
<comment type="caution">
    <text evidence="2">The sequence shown here is derived from an EMBL/GenBank/DDBJ whole genome shotgun (WGS) entry which is preliminary data.</text>
</comment>